<organism evidence="1 2">
    <name type="scientific">Pedococcus dokdonensis</name>
    <dbReference type="NCBI Taxonomy" id="443156"/>
    <lineage>
        <taxon>Bacteria</taxon>
        <taxon>Bacillati</taxon>
        <taxon>Actinomycetota</taxon>
        <taxon>Actinomycetes</taxon>
        <taxon>Micrococcales</taxon>
        <taxon>Intrasporangiaceae</taxon>
        <taxon>Pedococcus</taxon>
    </lineage>
</organism>
<dbReference type="EMBL" id="LT629711">
    <property type="protein sequence ID" value="SDP67214.1"/>
    <property type="molecule type" value="Genomic_DNA"/>
</dbReference>
<name>A0A1H0UM21_9MICO</name>
<reference evidence="2" key="1">
    <citation type="submission" date="2016-10" db="EMBL/GenBank/DDBJ databases">
        <authorList>
            <person name="Varghese N."/>
            <person name="Submissions S."/>
        </authorList>
    </citation>
    <scope>NUCLEOTIDE SEQUENCE [LARGE SCALE GENOMIC DNA]</scope>
    <source>
        <strain evidence="2">DSM 22329</strain>
    </source>
</reference>
<accession>A0A1H0UM21</accession>
<sequence>MIARYLDPDTDSVQEVELADVSAVDSLLGLVTELGGQRGTPAVELSHPSGATLVIGQAGALSVLMFTDALGTSSHSVGSASHRAGESLVIDYLGSYTEIPIEYFVEREVGRAGAIEFLTAGTPFAPDLTLEPD</sequence>
<dbReference type="AlphaFoldDB" id="A0A1H0UM21"/>
<dbReference type="Proteomes" id="UP000199077">
    <property type="component" value="Chromosome I"/>
</dbReference>
<proteinExistence type="predicted"/>
<protein>
    <submittedName>
        <fullName evidence="1">Uncharacterized protein</fullName>
    </submittedName>
</protein>
<dbReference type="STRING" id="443156.SAMN04489867_3399"/>
<dbReference type="OrthoDB" id="5196658at2"/>
<keyword evidence="2" id="KW-1185">Reference proteome</keyword>
<dbReference type="RefSeq" id="WP_091788154.1">
    <property type="nucleotide sequence ID" value="NZ_LT629711.1"/>
</dbReference>
<gene>
    <name evidence="1" type="ORF">SAMN04489867_3399</name>
</gene>
<evidence type="ECO:0000313" key="2">
    <source>
        <dbReference type="Proteomes" id="UP000199077"/>
    </source>
</evidence>
<evidence type="ECO:0000313" key="1">
    <source>
        <dbReference type="EMBL" id="SDP67214.1"/>
    </source>
</evidence>